<keyword evidence="7 18" id="KW-0812">Transmembrane</keyword>
<evidence type="ECO:0000256" key="12">
    <source>
        <dbReference type="ARBA" id="ARBA00022989"/>
    </source>
</evidence>
<evidence type="ECO:0000256" key="15">
    <source>
        <dbReference type="ARBA" id="ARBA00023180"/>
    </source>
</evidence>
<evidence type="ECO:0000256" key="9">
    <source>
        <dbReference type="ARBA" id="ARBA00022741"/>
    </source>
</evidence>
<keyword evidence="9 16" id="KW-0547">Nucleotide-binding</keyword>
<dbReference type="Gene3D" id="3.30.200.20">
    <property type="entry name" value="Phosphorylase Kinase, domain 1"/>
    <property type="match status" value="1"/>
</dbReference>
<dbReference type="GO" id="GO:0009506">
    <property type="term" value="C:plasmodesma"/>
    <property type="evidence" value="ECO:0007669"/>
    <property type="project" value="TreeGrafter"/>
</dbReference>
<keyword evidence="10" id="KW-0418">Kinase</keyword>
<dbReference type="Gene3D" id="1.10.510.10">
    <property type="entry name" value="Transferase(Phosphotransferase) domain 1"/>
    <property type="match status" value="1"/>
</dbReference>
<dbReference type="PANTHER" id="PTHR27003">
    <property type="entry name" value="OS07G0166700 PROTEIN"/>
    <property type="match status" value="1"/>
</dbReference>
<dbReference type="GO" id="GO:0005524">
    <property type="term" value="F:ATP binding"/>
    <property type="evidence" value="ECO:0007669"/>
    <property type="project" value="UniProtKB-UniRule"/>
</dbReference>
<feature type="transmembrane region" description="Helical" evidence="18">
    <location>
        <begin position="104"/>
        <end position="126"/>
    </location>
</feature>
<dbReference type="Pfam" id="PF07714">
    <property type="entry name" value="PK_Tyr_Ser-Thr"/>
    <property type="match status" value="1"/>
</dbReference>
<evidence type="ECO:0000256" key="4">
    <source>
        <dbReference type="ARBA" id="ARBA00022475"/>
    </source>
</evidence>
<keyword evidence="15" id="KW-0325">Glycoprotein</keyword>
<reference evidence="20 21" key="1">
    <citation type="journal article" date="2020" name="Mol. Plant">
        <title>The Chromosome-Based Rubber Tree Genome Provides New Insights into Spurge Genome Evolution and Rubber Biosynthesis.</title>
        <authorList>
            <person name="Liu J."/>
            <person name="Shi C."/>
            <person name="Shi C.C."/>
            <person name="Li W."/>
            <person name="Zhang Q.J."/>
            <person name="Zhang Y."/>
            <person name="Li K."/>
            <person name="Lu H.F."/>
            <person name="Shi C."/>
            <person name="Zhu S.T."/>
            <person name="Xiao Z.Y."/>
            <person name="Nan H."/>
            <person name="Yue Y."/>
            <person name="Zhu X.G."/>
            <person name="Wu Y."/>
            <person name="Hong X.N."/>
            <person name="Fan G.Y."/>
            <person name="Tong Y."/>
            <person name="Zhang D."/>
            <person name="Mao C.L."/>
            <person name="Liu Y.L."/>
            <person name="Hao S.J."/>
            <person name="Liu W.Q."/>
            <person name="Lv M.Q."/>
            <person name="Zhang H.B."/>
            <person name="Liu Y."/>
            <person name="Hu-Tang G.R."/>
            <person name="Wang J.P."/>
            <person name="Wang J.H."/>
            <person name="Sun Y.H."/>
            <person name="Ni S.B."/>
            <person name="Chen W.B."/>
            <person name="Zhang X.C."/>
            <person name="Jiao Y.N."/>
            <person name="Eichler E.E."/>
            <person name="Li G.H."/>
            <person name="Liu X."/>
            <person name="Gao L.Z."/>
        </authorList>
    </citation>
    <scope>NUCLEOTIDE SEQUENCE [LARGE SCALE GENOMIC DNA]</scope>
    <source>
        <strain evidence="21">cv. GT1</strain>
        <tissue evidence="20">Leaf</tissue>
    </source>
</reference>
<name>A0A6A6LG57_HEVBR</name>
<feature type="domain" description="Protein kinase" evidence="19">
    <location>
        <begin position="173"/>
        <end position="437"/>
    </location>
</feature>
<dbReference type="EMBL" id="JAAGAX010000011">
    <property type="protein sequence ID" value="KAF2299278.1"/>
    <property type="molecule type" value="Genomic_DNA"/>
</dbReference>
<evidence type="ECO:0000256" key="3">
    <source>
        <dbReference type="ARBA" id="ARBA00010217"/>
    </source>
</evidence>
<comment type="similarity">
    <text evidence="17">Belongs to the protein kinase superfamily.</text>
</comment>
<evidence type="ECO:0000256" key="17">
    <source>
        <dbReference type="RuleBase" id="RU000304"/>
    </source>
</evidence>
<dbReference type="InterPro" id="IPR045272">
    <property type="entry name" value="ANXUR1/2-like"/>
</dbReference>
<dbReference type="InterPro" id="IPR011009">
    <property type="entry name" value="Kinase-like_dom_sf"/>
</dbReference>
<evidence type="ECO:0000256" key="10">
    <source>
        <dbReference type="ARBA" id="ARBA00022777"/>
    </source>
</evidence>
<evidence type="ECO:0000256" key="13">
    <source>
        <dbReference type="ARBA" id="ARBA00023136"/>
    </source>
</evidence>
<dbReference type="PANTHER" id="PTHR27003:SF451">
    <property type="entry name" value="PROTEIN KINASE DOMAIN-CONTAINING PROTEIN"/>
    <property type="match status" value="1"/>
</dbReference>
<dbReference type="SMART" id="SM00220">
    <property type="entry name" value="S_TKc"/>
    <property type="match status" value="1"/>
</dbReference>
<evidence type="ECO:0000256" key="18">
    <source>
        <dbReference type="SAM" id="Phobius"/>
    </source>
</evidence>
<keyword evidence="13 18" id="KW-0472">Membrane</keyword>
<evidence type="ECO:0000256" key="7">
    <source>
        <dbReference type="ARBA" id="ARBA00022692"/>
    </source>
</evidence>
<comment type="similarity">
    <text evidence="3">In the C-terminal section; belongs to the protein kinase superfamily. Ser/Thr protein kinase family.</text>
</comment>
<dbReference type="InterPro" id="IPR008271">
    <property type="entry name" value="Ser/Thr_kinase_AS"/>
</dbReference>
<dbReference type="Proteomes" id="UP000467840">
    <property type="component" value="Chromosome 1"/>
</dbReference>
<evidence type="ECO:0000313" key="20">
    <source>
        <dbReference type="EMBL" id="KAF2299278.1"/>
    </source>
</evidence>
<feature type="binding site" evidence="16">
    <location>
        <position position="202"/>
    </location>
    <ligand>
        <name>ATP</name>
        <dbReference type="ChEBI" id="CHEBI:30616"/>
    </ligand>
</feature>
<organism evidence="20 21">
    <name type="scientific">Hevea brasiliensis</name>
    <name type="common">Para rubber tree</name>
    <name type="synonym">Siphonia brasiliensis</name>
    <dbReference type="NCBI Taxonomy" id="3981"/>
    <lineage>
        <taxon>Eukaryota</taxon>
        <taxon>Viridiplantae</taxon>
        <taxon>Streptophyta</taxon>
        <taxon>Embryophyta</taxon>
        <taxon>Tracheophyta</taxon>
        <taxon>Spermatophyta</taxon>
        <taxon>Magnoliopsida</taxon>
        <taxon>eudicotyledons</taxon>
        <taxon>Gunneridae</taxon>
        <taxon>Pentapetalae</taxon>
        <taxon>rosids</taxon>
        <taxon>fabids</taxon>
        <taxon>Malpighiales</taxon>
        <taxon>Euphorbiaceae</taxon>
        <taxon>Crotonoideae</taxon>
        <taxon>Micrandreae</taxon>
        <taxon>Hevea</taxon>
    </lineage>
</organism>
<comment type="similarity">
    <text evidence="2">In the N-terminal section; belongs to the leguminous lectin family.</text>
</comment>
<dbReference type="FunFam" id="1.10.510.10:FF:000240">
    <property type="entry name" value="Lectin-domain containing receptor kinase A4.3"/>
    <property type="match status" value="1"/>
</dbReference>
<evidence type="ECO:0000256" key="14">
    <source>
        <dbReference type="ARBA" id="ARBA00023170"/>
    </source>
</evidence>
<dbReference type="InterPro" id="IPR000719">
    <property type="entry name" value="Prot_kinase_dom"/>
</dbReference>
<keyword evidence="14" id="KW-0675">Receptor</keyword>
<keyword evidence="21" id="KW-1185">Reference proteome</keyword>
<keyword evidence="12 18" id="KW-1133">Transmembrane helix</keyword>
<dbReference type="SUPFAM" id="SSF56112">
    <property type="entry name" value="Protein kinase-like (PK-like)"/>
    <property type="match status" value="1"/>
</dbReference>
<comment type="subcellular location">
    <subcellularLocation>
        <location evidence="1">Cell membrane</location>
        <topology evidence="1">Single-pass type I membrane protein</topology>
    </subcellularLocation>
</comment>
<keyword evidence="11 16" id="KW-0067">ATP-binding</keyword>
<dbReference type="FunFam" id="3.30.200.20:FF:000039">
    <property type="entry name" value="receptor-like protein kinase FERONIA"/>
    <property type="match status" value="1"/>
</dbReference>
<comment type="caution">
    <text evidence="20">The sequence shown here is derived from an EMBL/GenBank/DDBJ whole genome shotgun (WGS) entry which is preliminary data.</text>
</comment>
<evidence type="ECO:0000256" key="8">
    <source>
        <dbReference type="ARBA" id="ARBA00022729"/>
    </source>
</evidence>
<dbReference type="GO" id="GO:0004714">
    <property type="term" value="F:transmembrane receptor protein tyrosine kinase activity"/>
    <property type="evidence" value="ECO:0007669"/>
    <property type="project" value="InterPro"/>
</dbReference>
<keyword evidence="4" id="KW-1003">Cell membrane</keyword>
<evidence type="ECO:0000313" key="21">
    <source>
        <dbReference type="Proteomes" id="UP000467840"/>
    </source>
</evidence>
<dbReference type="InterPro" id="IPR001245">
    <property type="entry name" value="Ser-Thr/Tyr_kinase_cat_dom"/>
</dbReference>
<dbReference type="PROSITE" id="PS50011">
    <property type="entry name" value="PROTEIN_KINASE_DOM"/>
    <property type="match status" value="1"/>
</dbReference>
<evidence type="ECO:0000256" key="1">
    <source>
        <dbReference type="ARBA" id="ARBA00004251"/>
    </source>
</evidence>
<evidence type="ECO:0000256" key="2">
    <source>
        <dbReference type="ARBA" id="ARBA00008536"/>
    </source>
</evidence>
<dbReference type="GO" id="GO:0004674">
    <property type="term" value="F:protein serine/threonine kinase activity"/>
    <property type="evidence" value="ECO:0007669"/>
    <property type="project" value="UniProtKB-KW"/>
</dbReference>
<sequence>MTAETEADVMVWSGGSDIPVYRDYVVWVPEGRQSKQDLWLALHPSLNSKPQYADAILSGLEILKLNKLDGSLAGSNPELIVVLSSPDQQQSSLRKRAKSKWSSIVAAIIGAVIGALSTLSLSLYLLNSKWKRQEKGPSSSGERKLPIPQASPLPTDICRRFTIFEIKEATKDFDYQNLIGSGGFGKVYKGFIANGSITVAIKRLDYSSNQGTREFKTEIEMLSQLCHVNLVSLIGYCIDEGEMILVYDYMINGTLREHLYETKDDPLPWKQRLEICIGAARGLHYLHTGLPHTIIHRDVKTSNILLDENWIARVSDFGLSRIGLSDNAVSTAVKGTWGYLDPEYARFQQLTAKSDVYSFGVVLFEVLCGRKPLDHKLEHKEKNLANWAQECIQNGTIYLIIDPYLKAKIAQSVSENSWKLQKVVCEIKEVKGPPCRM</sequence>
<gene>
    <name evidence="20" type="ORF">GH714_031214</name>
</gene>
<dbReference type="AlphaFoldDB" id="A0A6A6LG57"/>
<keyword evidence="6" id="KW-0808">Transferase</keyword>
<accession>A0A6A6LG57</accession>
<keyword evidence="8" id="KW-0732">Signal</keyword>
<dbReference type="InterPro" id="IPR017441">
    <property type="entry name" value="Protein_kinase_ATP_BS"/>
</dbReference>
<evidence type="ECO:0000256" key="6">
    <source>
        <dbReference type="ARBA" id="ARBA00022679"/>
    </source>
</evidence>
<dbReference type="PROSITE" id="PS00108">
    <property type="entry name" value="PROTEIN_KINASE_ST"/>
    <property type="match status" value="1"/>
</dbReference>
<dbReference type="PROSITE" id="PS00107">
    <property type="entry name" value="PROTEIN_KINASE_ATP"/>
    <property type="match status" value="1"/>
</dbReference>
<proteinExistence type="inferred from homology"/>
<evidence type="ECO:0000256" key="16">
    <source>
        <dbReference type="PROSITE-ProRule" id="PRU10141"/>
    </source>
</evidence>
<protein>
    <recommendedName>
        <fullName evidence="19">Protein kinase domain-containing protein</fullName>
    </recommendedName>
</protein>
<evidence type="ECO:0000259" key="19">
    <source>
        <dbReference type="PROSITE" id="PS50011"/>
    </source>
</evidence>
<keyword evidence="5 17" id="KW-0723">Serine/threonine-protein kinase</keyword>
<dbReference type="GO" id="GO:0002229">
    <property type="term" value="P:defense response to oomycetes"/>
    <property type="evidence" value="ECO:0007669"/>
    <property type="project" value="UniProtKB-ARBA"/>
</dbReference>
<dbReference type="GO" id="GO:0005886">
    <property type="term" value="C:plasma membrane"/>
    <property type="evidence" value="ECO:0007669"/>
    <property type="project" value="UniProtKB-SubCell"/>
</dbReference>
<evidence type="ECO:0000256" key="5">
    <source>
        <dbReference type="ARBA" id="ARBA00022527"/>
    </source>
</evidence>
<dbReference type="CDD" id="cd14066">
    <property type="entry name" value="STKc_IRAK"/>
    <property type="match status" value="1"/>
</dbReference>
<evidence type="ECO:0000256" key="11">
    <source>
        <dbReference type="ARBA" id="ARBA00022840"/>
    </source>
</evidence>